<evidence type="ECO:0000313" key="7">
    <source>
        <dbReference type="Proteomes" id="UP001156870"/>
    </source>
</evidence>
<comment type="similarity">
    <text evidence="3 5">Belongs to the Fe(2+)-trafficking protein family.</text>
</comment>
<dbReference type="AlphaFoldDB" id="A0AA37T368"/>
<comment type="caution">
    <text evidence="6">The sequence shown here is derived from an EMBL/GenBank/DDBJ whole genome shotgun (WGS) entry which is preliminary data.</text>
</comment>
<keyword evidence="1 5" id="KW-0408">Iron</keyword>
<comment type="function">
    <text evidence="2">Could be a mediator in iron transactions between iron acquisition and iron-requiring processes, such as synthesis and/or repair of Fe-S clusters in biosynthetic enzymes. Necessary to maintain high levels of aconitase under oxidative stress.</text>
</comment>
<dbReference type="Pfam" id="PF04362">
    <property type="entry name" value="Iron_traffic"/>
    <property type="match status" value="1"/>
</dbReference>
<dbReference type="RefSeq" id="WP_232593350.1">
    <property type="nucleotide sequence ID" value="NZ_BSPD01000029.1"/>
</dbReference>
<evidence type="ECO:0000256" key="2">
    <source>
        <dbReference type="ARBA" id="ARBA00053793"/>
    </source>
</evidence>
<dbReference type="GO" id="GO:0034599">
    <property type="term" value="P:cellular response to oxidative stress"/>
    <property type="evidence" value="ECO:0007669"/>
    <property type="project" value="TreeGrafter"/>
</dbReference>
<evidence type="ECO:0000256" key="5">
    <source>
        <dbReference type="HAMAP-Rule" id="MF_00686"/>
    </source>
</evidence>
<dbReference type="Proteomes" id="UP001156870">
    <property type="component" value="Unassembled WGS sequence"/>
</dbReference>
<dbReference type="InterPro" id="IPR036766">
    <property type="entry name" value="Fe_traffick_prot_YggX_sf"/>
</dbReference>
<dbReference type="GO" id="GO:0005829">
    <property type="term" value="C:cytosol"/>
    <property type="evidence" value="ECO:0007669"/>
    <property type="project" value="TreeGrafter"/>
</dbReference>
<dbReference type="EMBL" id="BSPD01000029">
    <property type="protein sequence ID" value="GLS25314.1"/>
    <property type="molecule type" value="Genomic_DNA"/>
</dbReference>
<dbReference type="FunFam" id="1.10.3880.10:FF:000001">
    <property type="entry name" value="Probable Fe(2+)-trafficking protein"/>
    <property type="match status" value="1"/>
</dbReference>
<dbReference type="PANTHER" id="PTHR36965:SF1">
    <property type="entry name" value="FE(2+)-TRAFFICKING PROTEIN-RELATED"/>
    <property type="match status" value="1"/>
</dbReference>
<keyword evidence="7" id="KW-1185">Reference proteome</keyword>
<evidence type="ECO:0000256" key="1">
    <source>
        <dbReference type="ARBA" id="ARBA00023004"/>
    </source>
</evidence>
<dbReference type="PANTHER" id="PTHR36965">
    <property type="entry name" value="FE(2+)-TRAFFICKING PROTEIN-RELATED"/>
    <property type="match status" value="1"/>
</dbReference>
<proteinExistence type="inferred from homology"/>
<organism evidence="6 7">
    <name type="scientific">Marinibactrum halimedae</name>
    <dbReference type="NCBI Taxonomy" id="1444977"/>
    <lineage>
        <taxon>Bacteria</taxon>
        <taxon>Pseudomonadati</taxon>
        <taxon>Pseudomonadota</taxon>
        <taxon>Gammaproteobacteria</taxon>
        <taxon>Cellvibrionales</taxon>
        <taxon>Cellvibrionaceae</taxon>
        <taxon>Marinibactrum</taxon>
    </lineage>
</organism>
<dbReference type="SUPFAM" id="SSF111148">
    <property type="entry name" value="YggX-like"/>
    <property type="match status" value="1"/>
</dbReference>
<gene>
    <name evidence="6" type="ORF">GCM10007877_10280</name>
</gene>
<evidence type="ECO:0000256" key="4">
    <source>
        <dbReference type="ARBA" id="ARBA00070403"/>
    </source>
</evidence>
<accession>A0AA37T368</accession>
<dbReference type="GO" id="GO:0005506">
    <property type="term" value="F:iron ion binding"/>
    <property type="evidence" value="ECO:0007669"/>
    <property type="project" value="UniProtKB-UniRule"/>
</dbReference>
<evidence type="ECO:0000256" key="3">
    <source>
        <dbReference type="ARBA" id="ARBA00061679"/>
    </source>
</evidence>
<dbReference type="HAMAP" id="MF_00686">
    <property type="entry name" value="Fe_traffic_YggX"/>
    <property type="match status" value="1"/>
</dbReference>
<dbReference type="Gene3D" id="1.10.3880.10">
    <property type="entry name" value="Fe(II) trafficking protein YggX"/>
    <property type="match status" value="1"/>
</dbReference>
<reference evidence="6 7" key="1">
    <citation type="journal article" date="2014" name="Int. J. Syst. Evol. Microbiol.">
        <title>Complete genome sequence of Corynebacterium casei LMG S-19264T (=DSM 44701T), isolated from a smear-ripened cheese.</title>
        <authorList>
            <consortium name="US DOE Joint Genome Institute (JGI-PGF)"/>
            <person name="Walter F."/>
            <person name="Albersmeier A."/>
            <person name="Kalinowski J."/>
            <person name="Ruckert C."/>
        </authorList>
    </citation>
    <scope>NUCLEOTIDE SEQUENCE [LARGE SCALE GENOMIC DNA]</scope>
    <source>
        <strain evidence="6 7">NBRC 110095</strain>
    </source>
</reference>
<dbReference type="NCBIfam" id="NF003817">
    <property type="entry name" value="PRK05408.1"/>
    <property type="match status" value="1"/>
</dbReference>
<dbReference type="PIRSF" id="PIRSF029827">
    <property type="entry name" value="Fe_traffic_YggX"/>
    <property type="match status" value="1"/>
</dbReference>
<protein>
    <recommendedName>
        <fullName evidence="4 5">Probable Fe(2+)-trafficking protein</fullName>
    </recommendedName>
</protein>
<name>A0AA37T368_9GAMM</name>
<sequence>MSRTVFCRKFQQELEGLDRPPYPGARGQDLFDNISKKAWQEWMNYQTMLINERQLNMMDLTARTYLTEQMDKFFKGEETDAVEGYVPPEERGSE</sequence>
<dbReference type="InterPro" id="IPR007457">
    <property type="entry name" value="Fe_traffick_prot_YggX"/>
</dbReference>
<evidence type="ECO:0000313" key="6">
    <source>
        <dbReference type="EMBL" id="GLS25314.1"/>
    </source>
</evidence>